<sequence>MRSKIPSPSLDLLSSGAADGNVIDTNQGVNIYKAAVRDNSVWKPGVQTETLPNKEIPQKPLTNLKRKPSYGGVDGIGIILNGPRPPLVYPDARKPLLPSPRHEVMRLETRMHTSSVPTGTNCAYGVLALKSELDARVRSADICRSGDS</sequence>
<reference evidence="1 2" key="1">
    <citation type="journal article" date="2024" name="J Genomics">
        <title>Draft genome sequencing and assembly of Favolaschia claudopus CIRM-BRFM 2984 isolated from oak limbs.</title>
        <authorList>
            <person name="Navarro D."/>
            <person name="Drula E."/>
            <person name="Chaduli D."/>
            <person name="Cazenave R."/>
            <person name="Ahrendt S."/>
            <person name="Wang J."/>
            <person name="Lipzen A."/>
            <person name="Daum C."/>
            <person name="Barry K."/>
            <person name="Grigoriev I.V."/>
            <person name="Favel A."/>
            <person name="Rosso M.N."/>
            <person name="Martin F."/>
        </authorList>
    </citation>
    <scope>NUCLEOTIDE SEQUENCE [LARGE SCALE GENOMIC DNA]</scope>
    <source>
        <strain evidence="1 2">CIRM-BRFM 2984</strain>
    </source>
</reference>
<protein>
    <submittedName>
        <fullName evidence="1">Uncharacterized protein</fullName>
    </submittedName>
</protein>
<comment type="caution">
    <text evidence="1">The sequence shown here is derived from an EMBL/GenBank/DDBJ whole genome shotgun (WGS) entry which is preliminary data.</text>
</comment>
<evidence type="ECO:0000313" key="2">
    <source>
        <dbReference type="Proteomes" id="UP001362999"/>
    </source>
</evidence>
<dbReference type="AlphaFoldDB" id="A0AAW0BJY1"/>
<evidence type="ECO:0000313" key="1">
    <source>
        <dbReference type="EMBL" id="KAK7025705.1"/>
    </source>
</evidence>
<dbReference type="EMBL" id="JAWWNJ010000033">
    <property type="protein sequence ID" value="KAK7025705.1"/>
    <property type="molecule type" value="Genomic_DNA"/>
</dbReference>
<accession>A0AAW0BJY1</accession>
<gene>
    <name evidence="1" type="ORF">R3P38DRAFT_2778507</name>
</gene>
<name>A0AAW0BJY1_9AGAR</name>
<organism evidence="1 2">
    <name type="scientific">Favolaschia claudopus</name>
    <dbReference type="NCBI Taxonomy" id="2862362"/>
    <lineage>
        <taxon>Eukaryota</taxon>
        <taxon>Fungi</taxon>
        <taxon>Dikarya</taxon>
        <taxon>Basidiomycota</taxon>
        <taxon>Agaricomycotina</taxon>
        <taxon>Agaricomycetes</taxon>
        <taxon>Agaricomycetidae</taxon>
        <taxon>Agaricales</taxon>
        <taxon>Marasmiineae</taxon>
        <taxon>Mycenaceae</taxon>
        <taxon>Favolaschia</taxon>
    </lineage>
</organism>
<proteinExistence type="predicted"/>
<keyword evidence="2" id="KW-1185">Reference proteome</keyword>
<dbReference type="Proteomes" id="UP001362999">
    <property type="component" value="Unassembled WGS sequence"/>
</dbReference>